<dbReference type="GO" id="GO:0005737">
    <property type="term" value="C:cytoplasm"/>
    <property type="evidence" value="ECO:0007669"/>
    <property type="project" value="UniProtKB-SubCell"/>
</dbReference>
<evidence type="ECO:0000256" key="7">
    <source>
        <dbReference type="ARBA" id="ARBA00023172"/>
    </source>
</evidence>
<dbReference type="AlphaFoldDB" id="A0A7C4XDZ6"/>
<dbReference type="InterPro" id="IPR004107">
    <property type="entry name" value="Integrase_SAM-like_N"/>
</dbReference>
<dbReference type="GO" id="GO:0006313">
    <property type="term" value="P:DNA transposition"/>
    <property type="evidence" value="ECO:0007669"/>
    <property type="project" value="UniProtKB-UniRule"/>
</dbReference>
<evidence type="ECO:0000256" key="6">
    <source>
        <dbReference type="ARBA" id="ARBA00023125"/>
    </source>
</evidence>
<comment type="similarity">
    <text evidence="9">Belongs to the 'phage' integrase family. XerC subfamily.</text>
</comment>
<dbReference type="InterPro" id="IPR044068">
    <property type="entry name" value="CB"/>
</dbReference>
<keyword evidence="5 9" id="KW-0229">DNA integration</keyword>
<keyword evidence="6 9" id="KW-0238">DNA-binding</keyword>
<feature type="active site" evidence="9">
    <location>
        <position position="143"/>
    </location>
</feature>
<dbReference type="PANTHER" id="PTHR30349">
    <property type="entry name" value="PHAGE INTEGRASE-RELATED"/>
    <property type="match status" value="1"/>
</dbReference>
<comment type="subcellular location">
    <subcellularLocation>
        <location evidence="1 9">Cytoplasm</location>
    </subcellularLocation>
</comment>
<feature type="active site" evidence="9">
    <location>
        <position position="237"/>
    </location>
</feature>
<comment type="function">
    <text evidence="9">Site-specific tyrosine recombinase, which acts by catalyzing the cutting and rejoining of the recombining DNA molecules. The XerC-XerD complex is essential to convert dimers of the bacterial chromosome into monomers to permit their segregation at cell division. It also contributes to the segregational stability of plasmids.</text>
</comment>
<evidence type="ECO:0000259" key="10">
    <source>
        <dbReference type="PROSITE" id="PS51898"/>
    </source>
</evidence>
<feature type="active site" evidence="9">
    <location>
        <position position="167"/>
    </location>
</feature>
<dbReference type="NCBIfam" id="NF040815">
    <property type="entry name" value="recomb_XerA_Arch"/>
    <property type="match status" value="1"/>
</dbReference>
<evidence type="ECO:0000256" key="1">
    <source>
        <dbReference type="ARBA" id="ARBA00004496"/>
    </source>
</evidence>
<dbReference type="InterPro" id="IPR050090">
    <property type="entry name" value="Tyrosine_recombinase_XerCD"/>
</dbReference>
<dbReference type="CDD" id="cd00798">
    <property type="entry name" value="INT_XerDC_C"/>
    <property type="match status" value="1"/>
</dbReference>
<dbReference type="InterPro" id="IPR010998">
    <property type="entry name" value="Integrase_recombinase_N"/>
</dbReference>
<dbReference type="Pfam" id="PF00589">
    <property type="entry name" value="Phage_integrase"/>
    <property type="match status" value="1"/>
</dbReference>
<feature type="active site" description="O-(3'-phospho-DNA)-tyrosine intermediate" evidence="9">
    <location>
        <position position="272"/>
    </location>
</feature>
<evidence type="ECO:0000313" key="12">
    <source>
        <dbReference type="EMBL" id="HGV97075.1"/>
    </source>
</evidence>
<dbReference type="NCBIfam" id="NF001399">
    <property type="entry name" value="PRK00283.1"/>
    <property type="match status" value="1"/>
</dbReference>
<proteinExistence type="inferred from homology"/>
<dbReference type="Gene3D" id="1.10.150.130">
    <property type="match status" value="1"/>
</dbReference>
<evidence type="ECO:0000256" key="5">
    <source>
        <dbReference type="ARBA" id="ARBA00022908"/>
    </source>
</evidence>
<dbReference type="Gene3D" id="1.10.443.10">
    <property type="entry name" value="Intergrase catalytic core"/>
    <property type="match status" value="1"/>
</dbReference>
<dbReference type="InterPro" id="IPR013762">
    <property type="entry name" value="Integrase-like_cat_sf"/>
</dbReference>
<dbReference type="GO" id="GO:0009037">
    <property type="term" value="F:tyrosine-based site-specific recombinase activity"/>
    <property type="evidence" value="ECO:0007669"/>
    <property type="project" value="UniProtKB-UniRule"/>
</dbReference>
<feature type="active site" evidence="9">
    <location>
        <position position="263"/>
    </location>
</feature>
<comment type="caution">
    <text evidence="12">The sequence shown here is derived from an EMBL/GenBank/DDBJ whole genome shotgun (WGS) entry which is preliminary data.</text>
</comment>
<feature type="domain" description="Core-binding (CB)" evidence="11">
    <location>
        <begin position="4"/>
        <end position="87"/>
    </location>
</feature>
<keyword evidence="4 9" id="KW-0159">Chromosome partition</keyword>
<dbReference type="PROSITE" id="PS51898">
    <property type="entry name" value="TYR_RECOMBINASE"/>
    <property type="match status" value="1"/>
</dbReference>
<gene>
    <name evidence="9" type="primary">xerC</name>
    <name evidence="12" type="ORF">ENV60_02120</name>
</gene>
<dbReference type="InterPro" id="IPR002104">
    <property type="entry name" value="Integrase_catalytic"/>
</dbReference>
<dbReference type="GO" id="GO:0007059">
    <property type="term" value="P:chromosome segregation"/>
    <property type="evidence" value="ECO:0007669"/>
    <property type="project" value="UniProtKB-UniRule"/>
</dbReference>
<reference evidence="12" key="1">
    <citation type="journal article" date="2020" name="mSystems">
        <title>Genome- and Community-Level Interaction Insights into Carbon Utilization and Element Cycling Functions of Hydrothermarchaeota in Hydrothermal Sediment.</title>
        <authorList>
            <person name="Zhou Z."/>
            <person name="Liu Y."/>
            <person name="Xu W."/>
            <person name="Pan J."/>
            <person name="Luo Z.H."/>
            <person name="Li M."/>
        </authorList>
    </citation>
    <scope>NUCLEOTIDE SEQUENCE [LARGE SCALE GENOMIC DNA]</scope>
    <source>
        <strain evidence="12">SpSt-774</strain>
    </source>
</reference>
<accession>A0A7C4XDZ6</accession>
<evidence type="ECO:0000256" key="8">
    <source>
        <dbReference type="ARBA" id="ARBA00023306"/>
    </source>
</evidence>
<sequence length="292" mass="34008">MEREIIRRRIDDFIIYLQKERNYSPLTLKGYKTDLRQFFDYLMEKAIETIDYNAVSQYFAFLLKYGTTPRSVSRKLSALKSFFKFLKKKGIVSENPTLGIKSPKIKRHLPGFLTYPQIKESFEAIDDLRDRAILELLYSCGLRASELVGLNLDDIDFNREEIRVKGKGRKERVIPLGQVAKRAIMKYLIERNSVKKPESPPALFLNYRGGRLTTRSLQRIVHKSLRKWAKVSGTNPHILRHTFATHLLEQGADLRAVQELLGHSSLSTVQIYTHLTTKRLKEIYNRTHPRAE</sequence>
<organism evidence="12">
    <name type="scientific">candidate division WOR-3 bacterium</name>
    <dbReference type="NCBI Taxonomy" id="2052148"/>
    <lineage>
        <taxon>Bacteria</taxon>
        <taxon>Bacteria division WOR-3</taxon>
    </lineage>
</organism>
<dbReference type="EMBL" id="DTGZ01000041">
    <property type="protein sequence ID" value="HGV97075.1"/>
    <property type="molecule type" value="Genomic_DNA"/>
</dbReference>
<feature type="active site" evidence="9">
    <location>
        <position position="240"/>
    </location>
</feature>
<keyword evidence="3 9" id="KW-0132">Cell division</keyword>
<dbReference type="InterPro" id="IPR023009">
    <property type="entry name" value="Tyrosine_recombinase_XerC/XerD"/>
</dbReference>
<dbReference type="SUPFAM" id="SSF56349">
    <property type="entry name" value="DNA breaking-rejoining enzymes"/>
    <property type="match status" value="1"/>
</dbReference>
<evidence type="ECO:0000256" key="9">
    <source>
        <dbReference type="HAMAP-Rule" id="MF_01808"/>
    </source>
</evidence>
<dbReference type="PANTHER" id="PTHR30349:SF77">
    <property type="entry name" value="TYROSINE RECOMBINASE XERC"/>
    <property type="match status" value="1"/>
</dbReference>
<evidence type="ECO:0000256" key="2">
    <source>
        <dbReference type="ARBA" id="ARBA00022490"/>
    </source>
</evidence>
<dbReference type="HAMAP" id="MF_01808">
    <property type="entry name" value="Recomb_XerC_XerD"/>
    <property type="match status" value="1"/>
</dbReference>
<dbReference type="PROSITE" id="PS51900">
    <property type="entry name" value="CB"/>
    <property type="match status" value="1"/>
</dbReference>
<dbReference type="GO" id="GO:0003677">
    <property type="term" value="F:DNA binding"/>
    <property type="evidence" value="ECO:0007669"/>
    <property type="project" value="UniProtKB-UniRule"/>
</dbReference>
<dbReference type="Pfam" id="PF02899">
    <property type="entry name" value="Phage_int_SAM_1"/>
    <property type="match status" value="1"/>
</dbReference>
<evidence type="ECO:0000256" key="4">
    <source>
        <dbReference type="ARBA" id="ARBA00022829"/>
    </source>
</evidence>
<feature type="domain" description="Tyr recombinase" evidence="10">
    <location>
        <begin position="108"/>
        <end position="285"/>
    </location>
</feature>
<keyword evidence="2 9" id="KW-0963">Cytoplasm</keyword>
<evidence type="ECO:0000256" key="3">
    <source>
        <dbReference type="ARBA" id="ARBA00022618"/>
    </source>
</evidence>
<keyword evidence="7 9" id="KW-0233">DNA recombination</keyword>
<evidence type="ECO:0000259" key="11">
    <source>
        <dbReference type="PROSITE" id="PS51900"/>
    </source>
</evidence>
<dbReference type="InterPro" id="IPR011010">
    <property type="entry name" value="DNA_brk_join_enz"/>
</dbReference>
<keyword evidence="8 9" id="KW-0131">Cell cycle</keyword>
<protein>
    <recommendedName>
        <fullName evidence="9">Tyrosine recombinase XerC</fullName>
    </recommendedName>
</protein>
<dbReference type="GO" id="GO:0051301">
    <property type="term" value="P:cell division"/>
    <property type="evidence" value="ECO:0007669"/>
    <property type="project" value="UniProtKB-KW"/>
</dbReference>
<name>A0A7C4XDZ6_UNCW3</name>
<comment type="subunit">
    <text evidence="9">Forms a cyclic heterotetrameric complex composed of two molecules of XerC and two molecules of XerD.</text>
</comment>